<sequence length="362" mass="40526">MTSLDGFVQRCPIPMVLGAWISKKFCEGNSDDDYYHESNRKLISIHLIITHNGGDDIGQRSLMGNDIEARDTGAPNSIAQNFHPNDVGASYQAAAVSVSTRRSSGCTGPNATKDECIQSFTSTVEQCDADDKYTKGASMCTQCIDYNVAAGELEFSSPPPPALPERTFEITLNYAEGYRVAEWVLFELAYGSNESQHVYPGGTYPIRFHRQYCEYKNSGDNPRALWCEDKAISCNYFEPKGDDSGLFRLGLAFAKHAEAYMIQSFQASIITAFSLPRVLLLHLRTLLDDLHHASRIEKLKFYLFEDLENQHEEFKKLFICASHAQGAVSITRTPQDLRFPHLAKWDEAHRDAGHGHGPILTR</sequence>
<evidence type="ECO:0000313" key="2">
    <source>
        <dbReference type="Proteomes" id="UP000244855"/>
    </source>
</evidence>
<dbReference type="AlphaFoldDB" id="A0A2V1E2I8"/>
<organism evidence="1 2">
    <name type="scientific">Periconia macrospinosa</name>
    <dbReference type="NCBI Taxonomy" id="97972"/>
    <lineage>
        <taxon>Eukaryota</taxon>
        <taxon>Fungi</taxon>
        <taxon>Dikarya</taxon>
        <taxon>Ascomycota</taxon>
        <taxon>Pezizomycotina</taxon>
        <taxon>Dothideomycetes</taxon>
        <taxon>Pleosporomycetidae</taxon>
        <taxon>Pleosporales</taxon>
        <taxon>Massarineae</taxon>
        <taxon>Periconiaceae</taxon>
        <taxon>Periconia</taxon>
    </lineage>
</organism>
<accession>A0A2V1E2I8</accession>
<name>A0A2V1E2I8_9PLEO</name>
<dbReference type="EMBL" id="KZ805319">
    <property type="protein sequence ID" value="PVI04747.1"/>
    <property type="molecule type" value="Genomic_DNA"/>
</dbReference>
<gene>
    <name evidence="1" type="ORF">DM02DRAFT_624799</name>
</gene>
<keyword evidence="2" id="KW-1185">Reference proteome</keyword>
<proteinExistence type="predicted"/>
<protein>
    <submittedName>
        <fullName evidence="1">Uncharacterized protein</fullName>
    </submittedName>
</protein>
<reference evidence="1 2" key="1">
    <citation type="journal article" date="2018" name="Sci. Rep.">
        <title>Comparative genomics provides insights into the lifestyle and reveals functional heterogeneity of dark septate endophytic fungi.</title>
        <authorList>
            <person name="Knapp D.G."/>
            <person name="Nemeth J.B."/>
            <person name="Barry K."/>
            <person name="Hainaut M."/>
            <person name="Henrissat B."/>
            <person name="Johnson J."/>
            <person name="Kuo A."/>
            <person name="Lim J.H.P."/>
            <person name="Lipzen A."/>
            <person name="Nolan M."/>
            <person name="Ohm R.A."/>
            <person name="Tamas L."/>
            <person name="Grigoriev I.V."/>
            <person name="Spatafora J.W."/>
            <person name="Nagy L.G."/>
            <person name="Kovacs G.M."/>
        </authorList>
    </citation>
    <scope>NUCLEOTIDE SEQUENCE [LARGE SCALE GENOMIC DNA]</scope>
    <source>
        <strain evidence="1 2">DSE2036</strain>
    </source>
</reference>
<dbReference type="Proteomes" id="UP000244855">
    <property type="component" value="Unassembled WGS sequence"/>
</dbReference>
<dbReference type="OrthoDB" id="1896086at2759"/>
<evidence type="ECO:0000313" key="1">
    <source>
        <dbReference type="EMBL" id="PVI04747.1"/>
    </source>
</evidence>